<dbReference type="GO" id="GO:0005525">
    <property type="term" value="F:GTP binding"/>
    <property type="evidence" value="ECO:0007669"/>
    <property type="project" value="UniProtKB-KW"/>
</dbReference>
<dbReference type="SUPFAM" id="SSF48340">
    <property type="entry name" value="Interferon-induced guanylate-binding protein 1 (GBP1), C-terminal domain"/>
    <property type="match status" value="2"/>
</dbReference>
<reference evidence="6" key="2">
    <citation type="submission" date="2020-12" db="EMBL/GenBank/DDBJ databases">
        <authorList>
            <person name="Kanost M."/>
        </authorList>
    </citation>
    <scope>NUCLEOTIDE SEQUENCE</scope>
</reference>
<evidence type="ECO:0000256" key="4">
    <source>
        <dbReference type="PROSITE-ProRule" id="PRU01052"/>
    </source>
</evidence>
<dbReference type="AlphaFoldDB" id="A0A921YWN6"/>
<evidence type="ECO:0000256" key="1">
    <source>
        <dbReference type="ARBA" id="ARBA00022741"/>
    </source>
</evidence>
<proteinExistence type="inferred from homology"/>
<keyword evidence="1" id="KW-0547">Nucleotide-binding</keyword>
<dbReference type="Proteomes" id="UP000791440">
    <property type="component" value="Unassembled WGS sequence"/>
</dbReference>
<evidence type="ECO:0000313" key="7">
    <source>
        <dbReference type="Proteomes" id="UP000791440"/>
    </source>
</evidence>
<dbReference type="Gene3D" id="1.20.58.420">
    <property type="entry name" value="AHSP"/>
    <property type="match status" value="3"/>
</dbReference>
<dbReference type="InterPro" id="IPR036543">
    <property type="entry name" value="Guanylate-bd_C_sf"/>
</dbReference>
<dbReference type="EMBL" id="JH668340">
    <property type="protein sequence ID" value="KAG6447012.1"/>
    <property type="molecule type" value="Genomic_DNA"/>
</dbReference>
<dbReference type="InterPro" id="IPR003191">
    <property type="entry name" value="Guanylate-bd/ATL_C"/>
</dbReference>
<sequence length="751" mass="86275">MEAPAVDNQIQGHGVQIVNLTSNHTYQLNEEALKKILLREDVKDLPVVLVSVAGAYRGGKSFLLNFFLRYLTSPEEIRDENGTWLGAENNTLAGFSWRGGADPHTTGILMWSEPFIATLPSDEKVAVLLMDTQGTFDSGSTVRDCSTIFALSTLVSSVQIYNIKENIKEDDLQHLQLFTQYGKAIKNEDGTKPFQVLEFLIRDWQYEYDHEYGQKGGEELLEDRLKIKKGMAPELSELRQHIRSCFEKVTCFLMPHPGRSVRKKNFSGKLSELDEEFIDALKELVPSIFAPANLTPKLMNGEKVKARDLFTYIQSYMMIFNSDKAPSVNSIMKATSQAALLAAVQDGRELYEARMARLSSDAQSLPSHALEEEHRRALADAHAAFTDKKTMATKKDSNAYLAQLTHELEERLPQFVLINEGKLRRTIEEAKQAYDAVLVRVKGKNLLCLHPLDLDEVHGDAMAAALTIFDAKRKRYPNEQDLERIKFIQVLQKELENLQVTNEQHNKMFESSVRMEFSTEMESLLSKDPPLDDDQFTAKYEEAKTKTLAAFESKRNKPSKYTEDPYKTSLLEAMSGQFLRLETINRSKNRRAFQRSIDFYSNYMKMFWNPDQCCLHPDDLKTNHQLAKNQALGLFHPNKDDNDFEKQLLSQILDFKYYELKNLNDSLNEIAVRDAVRKYIAYMDEMTAASPWWLLVVPIIVTLAKLPRYRREAKEKALLEFYNHRRDTMNPAYDPFLEKLNGKIDEAARRY</sequence>
<comment type="caution">
    <text evidence="6">The sequence shown here is derived from an EMBL/GenBank/DDBJ whole genome shotgun (WGS) entry which is preliminary data.</text>
</comment>
<dbReference type="PROSITE" id="PS51715">
    <property type="entry name" value="G_GB1_RHD3"/>
    <property type="match status" value="1"/>
</dbReference>
<dbReference type="PANTHER" id="PTHR10751">
    <property type="entry name" value="GUANYLATE BINDING PROTEIN"/>
    <property type="match status" value="1"/>
</dbReference>
<dbReference type="Pfam" id="PF02263">
    <property type="entry name" value="GBP"/>
    <property type="match status" value="1"/>
</dbReference>
<gene>
    <name evidence="6" type="ORF">O3G_MSEX004743</name>
</gene>
<feature type="domain" description="GB1/RHD3-type G" evidence="5">
    <location>
        <begin position="44"/>
        <end position="293"/>
    </location>
</feature>
<reference evidence="6" key="1">
    <citation type="journal article" date="2016" name="Insect Biochem. Mol. Biol.">
        <title>Multifaceted biological insights from a draft genome sequence of the tobacco hornworm moth, Manduca sexta.</title>
        <authorList>
            <person name="Kanost M.R."/>
            <person name="Arrese E.L."/>
            <person name="Cao X."/>
            <person name="Chen Y.R."/>
            <person name="Chellapilla S."/>
            <person name="Goldsmith M.R."/>
            <person name="Grosse-Wilde E."/>
            <person name="Heckel D.G."/>
            <person name="Herndon N."/>
            <person name="Jiang H."/>
            <person name="Papanicolaou A."/>
            <person name="Qu J."/>
            <person name="Soulages J.L."/>
            <person name="Vogel H."/>
            <person name="Walters J."/>
            <person name="Waterhouse R.M."/>
            <person name="Ahn S.J."/>
            <person name="Almeida F.C."/>
            <person name="An C."/>
            <person name="Aqrawi P."/>
            <person name="Bretschneider A."/>
            <person name="Bryant W.B."/>
            <person name="Bucks S."/>
            <person name="Chao H."/>
            <person name="Chevignon G."/>
            <person name="Christen J.M."/>
            <person name="Clarke D.F."/>
            <person name="Dittmer N.T."/>
            <person name="Ferguson L.C.F."/>
            <person name="Garavelou S."/>
            <person name="Gordon K.H.J."/>
            <person name="Gunaratna R.T."/>
            <person name="Han Y."/>
            <person name="Hauser F."/>
            <person name="He Y."/>
            <person name="Heidel-Fischer H."/>
            <person name="Hirsh A."/>
            <person name="Hu Y."/>
            <person name="Jiang H."/>
            <person name="Kalra D."/>
            <person name="Klinner C."/>
            <person name="Konig C."/>
            <person name="Kovar C."/>
            <person name="Kroll A.R."/>
            <person name="Kuwar S.S."/>
            <person name="Lee S.L."/>
            <person name="Lehman R."/>
            <person name="Li K."/>
            <person name="Li Z."/>
            <person name="Liang H."/>
            <person name="Lovelace S."/>
            <person name="Lu Z."/>
            <person name="Mansfield J.H."/>
            <person name="McCulloch K.J."/>
            <person name="Mathew T."/>
            <person name="Morton B."/>
            <person name="Muzny D.M."/>
            <person name="Neunemann D."/>
            <person name="Ongeri F."/>
            <person name="Pauchet Y."/>
            <person name="Pu L.L."/>
            <person name="Pyrousis I."/>
            <person name="Rao X.J."/>
            <person name="Redding A."/>
            <person name="Roesel C."/>
            <person name="Sanchez-Gracia A."/>
            <person name="Schaack S."/>
            <person name="Shukla A."/>
            <person name="Tetreau G."/>
            <person name="Wang Y."/>
            <person name="Xiong G.H."/>
            <person name="Traut W."/>
            <person name="Walsh T.K."/>
            <person name="Worley K.C."/>
            <person name="Wu D."/>
            <person name="Wu W."/>
            <person name="Wu Y.Q."/>
            <person name="Zhang X."/>
            <person name="Zou Z."/>
            <person name="Zucker H."/>
            <person name="Briscoe A.D."/>
            <person name="Burmester T."/>
            <person name="Clem R.J."/>
            <person name="Feyereisen R."/>
            <person name="Grimmelikhuijzen C.J.P."/>
            <person name="Hamodrakas S.J."/>
            <person name="Hansson B.S."/>
            <person name="Huguet E."/>
            <person name="Jermiin L.S."/>
            <person name="Lan Q."/>
            <person name="Lehman H.K."/>
            <person name="Lorenzen M."/>
            <person name="Merzendorfer H."/>
            <person name="Michalopoulos I."/>
            <person name="Morton D.B."/>
            <person name="Muthukrishnan S."/>
            <person name="Oakeshott J.G."/>
            <person name="Palmer W."/>
            <person name="Park Y."/>
            <person name="Passarelli A.L."/>
            <person name="Rozas J."/>
            <person name="Schwartz L.M."/>
            <person name="Smith W."/>
            <person name="Southgate A."/>
            <person name="Vilcinskas A."/>
            <person name="Vogt R."/>
            <person name="Wang P."/>
            <person name="Werren J."/>
            <person name="Yu X.Q."/>
            <person name="Zhou J.J."/>
            <person name="Brown S.J."/>
            <person name="Scherer S.E."/>
            <person name="Richards S."/>
            <person name="Blissard G.W."/>
        </authorList>
    </citation>
    <scope>NUCLEOTIDE SEQUENCE</scope>
</reference>
<accession>A0A921YWN6</accession>
<dbReference type="OrthoDB" id="7788754at2759"/>
<dbReference type="CDD" id="cd01851">
    <property type="entry name" value="GBP"/>
    <property type="match status" value="1"/>
</dbReference>
<dbReference type="InterPro" id="IPR027417">
    <property type="entry name" value="P-loop_NTPase"/>
</dbReference>
<organism evidence="6 7">
    <name type="scientific">Manduca sexta</name>
    <name type="common">Tobacco hawkmoth</name>
    <name type="synonym">Tobacco hornworm</name>
    <dbReference type="NCBI Taxonomy" id="7130"/>
    <lineage>
        <taxon>Eukaryota</taxon>
        <taxon>Metazoa</taxon>
        <taxon>Ecdysozoa</taxon>
        <taxon>Arthropoda</taxon>
        <taxon>Hexapoda</taxon>
        <taxon>Insecta</taxon>
        <taxon>Pterygota</taxon>
        <taxon>Neoptera</taxon>
        <taxon>Endopterygota</taxon>
        <taxon>Lepidoptera</taxon>
        <taxon>Glossata</taxon>
        <taxon>Ditrysia</taxon>
        <taxon>Bombycoidea</taxon>
        <taxon>Sphingidae</taxon>
        <taxon>Sphinginae</taxon>
        <taxon>Sphingini</taxon>
        <taxon>Manduca</taxon>
    </lineage>
</organism>
<evidence type="ECO:0000256" key="3">
    <source>
        <dbReference type="ARBA" id="ARBA00023134"/>
    </source>
</evidence>
<keyword evidence="2" id="KW-0378">Hydrolase</keyword>
<protein>
    <recommendedName>
        <fullName evidence="5">GB1/RHD3-type G domain-containing protein</fullName>
    </recommendedName>
</protein>
<evidence type="ECO:0000256" key="2">
    <source>
        <dbReference type="ARBA" id="ARBA00022801"/>
    </source>
</evidence>
<dbReference type="GO" id="GO:0003924">
    <property type="term" value="F:GTPase activity"/>
    <property type="evidence" value="ECO:0007669"/>
    <property type="project" value="InterPro"/>
</dbReference>
<comment type="similarity">
    <text evidence="4">Belongs to the TRAFAC class dynamin-like GTPase superfamily. GB1/RHD3 GTPase family.</text>
</comment>
<name>A0A921YWN6_MANSE</name>
<evidence type="ECO:0000259" key="5">
    <source>
        <dbReference type="PROSITE" id="PS51715"/>
    </source>
</evidence>
<dbReference type="InterPro" id="IPR015894">
    <property type="entry name" value="Guanylate-bd_N"/>
</dbReference>
<dbReference type="SUPFAM" id="SSF52540">
    <property type="entry name" value="P-loop containing nucleoside triphosphate hydrolases"/>
    <property type="match status" value="1"/>
</dbReference>
<dbReference type="Pfam" id="PF02841">
    <property type="entry name" value="GBP_C"/>
    <property type="match status" value="1"/>
</dbReference>
<keyword evidence="3" id="KW-0342">GTP-binding</keyword>
<dbReference type="Gene3D" id="3.40.50.300">
    <property type="entry name" value="P-loop containing nucleotide triphosphate hydrolases"/>
    <property type="match status" value="1"/>
</dbReference>
<dbReference type="InterPro" id="IPR030386">
    <property type="entry name" value="G_GB1_RHD3_dom"/>
</dbReference>
<keyword evidence="7" id="KW-1185">Reference proteome</keyword>
<evidence type="ECO:0000313" key="6">
    <source>
        <dbReference type="EMBL" id="KAG6447012.1"/>
    </source>
</evidence>